<proteinExistence type="predicted"/>
<organism evidence="2 3">
    <name type="scientific">Plasmodium fragile</name>
    <dbReference type="NCBI Taxonomy" id="5857"/>
    <lineage>
        <taxon>Eukaryota</taxon>
        <taxon>Sar</taxon>
        <taxon>Alveolata</taxon>
        <taxon>Apicomplexa</taxon>
        <taxon>Aconoidasida</taxon>
        <taxon>Haemosporida</taxon>
        <taxon>Plasmodiidae</taxon>
        <taxon>Plasmodium</taxon>
        <taxon>Plasmodium (Plasmodium)</taxon>
    </lineage>
</organism>
<feature type="compositionally biased region" description="Low complexity" evidence="1">
    <location>
        <begin position="266"/>
        <end position="277"/>
    </location>
</feature>
<dbReference type="VEuPathDB" id="PlasmoDB:AK88_01940"/>
<evidence type="ECO:0000256" key="1">
    <source>
        <dbReference type="SAM" id="MobiDB-lite"/>
    </source>
</evidence>
<name>A0A0D9QMQ9_PLAFR</name>
<gene>
    <name evidence="2" type="ORF">AK88_01940</name>
</gene>
<dbReference type="EMBL" id="KQ001662">
    <property type="protein sequence ID" value="KJP88324.1"/>
    <property type="molecule type" value="Genomic_DNA"/>
</dbReference>
<keyword evidence="3" id="KW-1185">Reference proteome</keyword>
<accession>A0A0D9QMQ9</accession>
<sequence>MTYATLGALLADYVIKRGLVGDPQGYMKSLWKDIEAQLDKFIQHLKDQELDEAYSVNCKNTAWQRPGQPTNITYVVTNMGDRIICRLMTKALYFLNGWSIGSGTDMEDATGGNRQLRNFIRCTIVHMFMHLLNESACASTWGTFYAWYSMRQMGDVSSSSTNLVYSGDCVQNSAVHLQVGEWSMQHAVKEWLNRNVDIKLKLNRGSFGKNCRLAVPKTTGSKHAATDQVDEDTLQKIKDIEGNLQTAMRKVLRKIKKEVKEEAIAAGDISAESSAAPESDDDDDEQQEANGKNSTGAAFYSYGQYHYA</sequence>
<reference evidence="2 3" key="1">
    <citation type="submission" date="2014-03" db="EMBL/GenBank/DDBJ databases">
        <title>The Genome Sequence of Plasmodium fragile nilgiri.</title>
        <authorList>
            <consortium name="The Broad Institute Genomics Platform"/>
            <consortium name="The Broad Institute Genome Sequencing Center for Infectious Disease"/>
            <person name="Neafsey D."/>
            <person name="Duraisingh M."/>
            <person name="Young S.K."/>
            <person name="Zeng Q."/>
            <person name="Gargeya S."/>
            <person name="Abouelleil A."/>
            <person name="Alvarado L."/>
            <person name="Chapman S.B."/>
            <person name="Gainer-Dewar J."/>
            <person name="Goldberg J."/>
            <person name="Griggs A."/>
            <person name="Gujja S."/>
            <person name="Hansen M."/>
            <person name="Howarth C."/>
            <person name="Imamovic A."/>
            <person name="Larimer J."/>
            <person name="Pearson M."/>
            <person name="Poon T.W."/>
            <person name="Priest M."/>
            <person name="Roberts A."/>
            <person name="Saif S."/>
            <person name="Shea T."/>
            <person name="Sykes S."/>
            <person name="Wortman J."/>
            <person name="Nusbaum C."/>
            <person name="Birren B."/>
        </authorList>
    </citation>
    <scope>NUCLEOTIDE SEQUENCE [LARGE SCALE GENOMIC DNA]</scope>
    <source>
        <strain evidence="3">nilgiri</strain>
    </source>
</reference>
<protein>
    <submittedName>
        <fullName evidence="2">Uncharacterized protein</fullName>
    </submittedName>
</protein>
<dbReference type="RefSeq" id="XP_012334998.1">
    <property type="nucleotide sequence ID" value="XM_012479575.1"/>
</dbReference>
<evidence type="ECO:0000313" key="3">
    <source>
        <dbReference type="Proteomes" id="UP000054561"/>
    </source>
</evidence>
<dbReference type="AlphaFoldDB" id="A0A0D9QMQ9"/>
<evidence type="ECO:0000313" key="2">
    <source>
        <dbReference type="EMBL" id="KJP88324.1"/>
    </source>
</evidence>
<dbReference type="GeneID" id="24267254"/>
<feature type="region of interest" description="Disordered" evidence="1">
    <location>
        <begin position="266"/>
        <end position="308"/>
    </location>
</feature>
<dbReference type="Proteomes" id="UP000054561">
    <property type="component" value="Unassembled WGS sequence"/>
</dbReference>
<feature type="compositionally biased region" description="Acidic residues" evidence="1">
    <location>
        <begin position="278"/>
        <end position="287"/>
    </location>
</feature>